<sequence>MSVGCWCCIQGSVDIIDTSKPFVKDSCENIGRMSDKNKGYAVEELPYTIVNGVCIPKLDLSWLYEEDRLLEKRNSRKNAVGQQKQCQEKRNSIDRASIERVWNDETFRVSPIVEFSETGSSDSTSTISTDRSAAKETDTGIAEQKANDTKTKVTLNGESKMSSAIERRWRKLEKLEPSKAAELKEYLAKHGFKSKNVDQEEEKKRGEEENAQIKEFISKYAVKKVFMSQVEKSAPRNLIHEADGKSTKETRTRKGDSNRKEESTKSTSEKSTSRRQDESLDEGTKDESIRRNESTRKEDSIRINESTRQEESTRRKAGLTSKGSREHNTGREESTSNDKGRIVNESTKTEQSITKEESTRRGESTRALFRARRTNSLQSKTKQKAEDFQNNDRLTRAPEAWPDKGLLLCSQNNTDQNTTNRQSTESPHEEVKCIESYWEKVKRLVESRAEVNADVDIDAYIEKVKQRCIRLLDTINDVNRLDEARQEKRAIIFSAYNKGQNTHSFNESPKKNATIENILQKYLKNDTRERHQPIGNRSFNEEMDNVNEWERQFYKSPRQNTVIQEILQKYLKNGTTEQPLTNRDRSVRLLETRQRSLSSQRFSAIKSSKESHAPYKTVQSATQMTRKLHPSISQKQGNDSLKINPQASGRSSKKFQRTITNTPKKIQFHQTRKQQTPTASPKNVKKKRLRARRINPQTEKDDLLNTIYKPRNYVSCFPMDYSISILSDTDEDLMNGKQRSKGISKQYSKSRNNNSIQGLKFETKKEIRNNIKKTDYSIFLASSVSKDYHKNFDTIKLEDAKIHETERHAKRLERASDAERLQMEGDDEVTIGNNQCVSEKTTDKKTGFRQKLKAFKEYITHTKNQRSAKVSALDHAQGESKMATKEENKRNKRMRKQKKKNAKENIEKIYGAQKKLII</sequence>
<dbReference type="RefSeq" id="XP_009045160.1">
    <property type="nucleotide sequence ID" value="XM_009046912.1"/>
</dbReference>
<feature type="compositionally biased region" description="Basic and acidic residues" evidence="1">
    <location>
        <begin position="353"/>
        <end position="364"/>
    </location>
</feature>
<gene>
    <name evidence="2" type="ORF">LOTGIDRAFT_171052</name>
</gene>
<feature type="compositionally biased region" description="Polar residues" evidence="1">
    <location>
        <begin position="595"/>
        <end position="606"/>
    </location>
</feature>
<dbReference type="KEGG" id="lgi:LOTGIDRAFT_171052"/>
<evidence type="ECO:0000256" key="1">
    <source>
        <dbReference type="SAM" id="MobiDB-lite"/>
    </source>
</evidence>
<dbReference type="OMA" id="NTTRQED"/>
<accession>V4AJ69</accession>
<protein>
    <submittedName>
        <fullName evidence="2">Uncharacterized protein</fullName>
    </submittedName>
</protein>
<feature type="compositionally biased region" description="Basic residues" evidence="1">
    <location>
        <begin position="890"/>
        <end position="901"/>
    </location>
</feature>
<dbReference type="Proteomes" id="UP000030746">
    <property type="component" value="Unassembled WGS sequence"/>
</dbReference>
<feature type="compositionally biased region" description="Basic and acidic residues" evidence="1">
    <location>
        <begin position="323"/>
        <end position="342"/>
    </location>
</feature>
<name>V4AJ69_LOTGI</name>
<feature type="region of interest" description="Disordered" evidence="1">
    <location>
        <begin position="229"/>
        <end position="366"/>
    </location>
</feature>
<dbReference type="HOGENOM" id="CLU_317433_0_0_1"/>
<dbReference type="CTD" id="20241637"/>
<organism evidence="2 3">
    <name type="scientific">Lottia gigantea</name>
    <name type="common">Giant owl limpet</name>
    <dbReference type="NCBI Taxonomy" id="225164"/>
    <lineage>
        <taxon>Eukaryota</taxon>
        <taxon>Metazoa</taxon>
        <taxon>Spiralia</taxon>
        <taxon>Lophotrochozoa</taxon>
        <taxon>Mollusca</taxon>
        <taxon>Gastropoda</taxon>
        <taxon>Patellogastropoda</taxon>
        <taxon>Lottioidea</taxon>
        <taxon>Lottiidae</taxon>
        <taxon>Lottia</taxon>
    </lineage>
</organism>
<dbReference type="AlphaFoldDB" id="V4AJ69"/>
<evidence type="ECO:0000313" key="2">
    <source>
        <dbReference type="EMBL" id="ESP04214.1"/>
    </source>
</evidence>
<feature type="region of interest" description="Disordered" evidence="1">
    <location>
        <begin position="866"/>
        <end position="905"/>
    </location>
</feature>
<evidence type="ECO:0000313" key="3">
    <source>
        <dbReference type="Proteomes" id="UP000030746"/>
    </source>
</evidence>
<proteinExistence type="predicted"/>
<feature type="compositionally biased region" description="Basic residues" evidence="1">
    <location>
        <begin position="683"/>
        <end position="693"/>
    </location>
</feature>
<feature type="region of interest" description="Disordered" evidence="1">
    <location>
        <begin position="592"/>
        <end position="698"/>
    </location>
</feature>
<dbReference type="EMBL" id="KB199861">
    <property type="protein sequence ID" value="ESP04214.1"/>
    <property type="molecule type" value="Genomic_DNA"/>
</dbReference>
<feature type="compositionally biased region" description="Basic and acidic residues" evidence="1">
    <location>
        <begin position="238"/>
        <end position="314"/>
    </location>
</feature>
<keyword evidence="3" id="KW-1185">Reference proteome</keyword>
<dbReference type="GeneID" id="20241637"/>
<feature type="compositionally biased region" description="Low complexity" evidence="1">
    <location>
        <begin position="116"/>
        <end position="131"/>
    </location>
</feature>
<reference evidence="2 3" key="1">
    <citation type="journal article" date="2013" name="Nature">
        <title>Insights into bilaterian evolution from three spiralian genomes.</title>
        <authorList>
            <person name="Simakov O."/>
            <person name="Marletaz F."/>
            <person name="Cho S.J."/>
            <person name="Edsinger-Gonzales E."/>
            <person name="Havlak P."/>
            <person name="Hellsten U."/>
            <person name="Kuo D.H."/>
            <person name="Larsson T."/>
            <person name="Lv J."/>
            <person name="Arendt D."/>
            <person name="Savage R."/>
            <person name="Osoegawa K."/>
            <person name="de Jong P."/>
            <person name="Grimwood J."/>
            <person name="Chapman J.A."/>
            <person name="Shapiro H."/>
            <person name="Aerts A."/>
            <person name="Otillar R.P."/>
            <person name="Terry A.Y."/>
            <person name="Boore J.L."/>
            <person name="Grigoriev I.V."/>
            <person name="Lindberg D.R."/>
            <person name="Seaver E.C."/>
            <person name="Weisblat D.A."/>
            <person name="Putnam N.H."/>
            <person name="Rokhsar D.S."/>
        </authorList>
    </citation>
    <scope>NUCLEOTIDE SEQUENCE [LARGE SCALE GENOMIC DNA]</scope>
</reference>
<feature type="compositionally biased region" description="Basic and acidic residues" evidence="1">
    <location>
        <begin position="876"/>
        <end position="889"/>
    </location>
</feature>
<feature type="region of interest" description="Disordered" evidence="1">
    <location>
        <begin position="116"/>
        <end position="150"/>
    </location>
</feature>
<feature type="compositionally biased region" description="Polar residues" evidence="1">
    <location>
        <begin position="617"/>
        <end position="650"/>
    </location>
</feature>